<evidence type="ECO:0000256" key="9">
    <source>
        <dbReference type="RuleBase" id="RU365093"/>
    </source>
</evidence>
<feature type="coiled-coil region" evidence="10">
    <location>
        <begin position="300"/>
        <end position="327"/>
    </location>
</feature>
<keyword evidence="5 9" id="KW-0997">Cell inner membrane</keyword>
<comment type="similarity">
    <text evidence="2 9">Belongs to the membrane fusion protein (MFP) (TC 8.A.1) family.</text>
</comment>
<dbReference type="Pfam" id="PF26002">
    <property type="entry name" value="Beta-barrel_AprE"/>
    <property type="match status" value="1"/>
</dbReference>
<dbReference type="InterPro" id="IPR010129">
    <property type="entry name" value="T1SS_HlyD"/>
</dbReference>
<evidence type="ECO:0000256" key="2">
    <source>
        <dbReference type="ARBA" id="ARBA00009477"/>
    </source>
</evidence>
<comment type="caution">
    <text evidence="13">The sequence shown here is derived from an EMBL/GenBank/DDBJ whole genome shotgun (WGS) entry which is preliminary data.</text>
</comment>
<evidence type="ECO:0000313" key="14">
    <source>
        <dbReference type="Proteomes" id="UP001169760"/>
    </source>
</evidence>
<dbReference type="InterPro" id="IPR058781">
    <property type="entry name" value="HH_AprE-like"/>
</dbReference>
<dbReference type="RefSeq" id="WP_303491967.1">
    <property type="nucleotide sequence ID" value="NZ_JAUOPB010000004.1"/>
</dbReference>
<dbReference type="EMBL" id="JAUOPB010000004">
    <property type="protein sequence ID" value="MDO6422130.1"/>
    <property type="molecule type" value="Genomic_DNA"/>
</dbReference>
<reference evidence="13" key="1">
    <citation type="submission" date="2023-07" db="EMBL/GenBank/DDBJ databases">
        <title>Genome content predicts the carbon catabolic preferences of heterotrophic bacteria.</title>
        <authorList>
            <person name="Gralka M."/>
        </authorList>
    </citation>
    <scope>NUCLEOTIDE SEQUENCE</scope>
    <source>
        <strain evidence="13">I3M17_2</strain>
    </source>
</reference>
<evidence type="ECO:0000256" key="7">
    <source>
        <dbReference type="ARBA" id="ARBA00022989"/>
    </source>
</evidence>
<dbReference type="Gene3D" id="2.40.30.170">
    <property type="match status" value="1"/>
</dbReference>
<gene>
    <name evidence="13" type="ORF">Q4521_06570</name>
</gene>
<dbReference type="NCBIfam" id="TIGR01843">
    <property type="entry name" value="type_I_hlyD"/>
    <property type="match status" value="1"/>
</dbReference>
<evidence type="ECO:0000256" key="3">
    <source>
        <dbReference type="ARBA" id="ARBA00022448"/>
    </source>
</evidence>
<evidence type="ECO:0000256" key="6">
    <source>
        <dbReference type="ARBA" id="ARBA00022692"/>
    </source>
</evidence>
<evidence type="ECO:0000256" key="10">
    <source>
        <dbReference type="SAM" id="Coils"/>
    </source>
</evidence>
<keyword evidence="10" id="KW-0175">Coiled coil</keyword>
<sequence length="481" mass="54258">MKLKELLQSIKFAWQRRKQVENADREQFTDFLPAALEILEKPPSPAGRWLGVCLIGLFSIAILWAIFGKVDIVATAEGKIIPGDRVKLIQPMQMGVISAIFVSEGEYVQKNQPLMELDQTLTGADRRRLQSEIRFLSINAIREMSFGELLKNTEKSLNSESAVQLAILEALLMSAQSIGLTLSESEKSMQLAMVDQKWRDYRNQSDILHSQYQNKLAELESIDANIKKYQSTLPLIGRRVNALQTLSDDGLIAETQLLELQEQLINQQQSLAFSLAQKNQVQAAASEVLQLVASLDNRTRKENLETLEGLQKQLHVAQEEWAKADELYAKQILASPVAGRVKQLAVHTIGGVVKEAQVLMQIVPEERFLEVEALLQNKDIGFIHTGQKAEVKIHTFPFTKYGVMNANVVDITADAIDDEKQGLVYKVRLKMDGTQLFVDSQWVDLLPGMSVTAEVKTSKRRLIEFFLSPLLRYKDESVRER</sequence>
<evidence type="ECO:0000256" key="1">
    <source>
        <dbReference type="ARBA" id="ARBA00004377"/>
    </source>
</evidence>
<dbReference type="PRINTS" id="PR01490">
    <property type="entry name" value="RTXTOXIND"/>
</dbReference>
<feature type="domain" description="AprE-like beta-barrel" evidence="12">
    <location>
        <begin position="369"/>
        <end position="457"/>
    </location>
</feature>
<comment type="subcellular location">
    <subcellularLocation>
        <location evidence="1 9">Cell inner membrane</location>
        <topology evidence="1 9">Single-pass membrane protein</topology>
    </subcellularLocation>
</comment>
<keyword evidence="6 9" id="KW-0812">Transmembrane</keyword>
<evidence type="ECO:0000256" key="4">
    <source>
        <dbReference type="ARBA" id="ARBA00022475"/>
    </source>
</evidence>
<dbReference type="Proteomes" id="UP001169760">
    <property type="component" value="Unassembled WGS sequence"/>
</dbReference>
<evidence type="ECO:0000259" key="12">
    <source>
        <dbReference type="Pfam" id="PF26002"/>
    </source>
</evidence>
<keyword evidence="8 9" id="KW-0472">Membrane</keyword>
<organism evidence="13 14">
    <name type="scientific">Saccharophagus degradans</name>
    <dbReference type="NCBI Taxonomy" id="86304"/>
    <lineage>
        <taxon>Bacteria</taxon>
        <taxon>Pseudomonadati</taxon>
        <taxon>Pseudomonadota</taxon>
        <taxon>Gammaproteobacteria</taxon>
        <taxon>Cellvibrionales</taxon>
        <taxon>Cellvibrionaceae</taxon>
        <taxon>Saccharophagus</taxon>
    </lineage>
</organism>
<feature type="transmembrane region" description="Helical" evidence="9">
    <location>
        <begin position="49"/>
        <end position="67"/>
    </location>
</feature>
<evidence type="ECO:0000256" key="5">
    <source>
        <dbReference type="ARBA" id="ARBA00022519"/>
    </source>
</evidence>
<name>A0AAW7X2W6_9GAMM</name>
<dbReference type="AlphaFoldDB" id="A0AAW7X2W6"/>
<dbReference type="InterPro" id="IPR058982">
    <property type="entry name" value="Beta-barrel_AprE"/>
</dbReference>
<proteinExistence type="inferred from homology"/>
<evidence type="ECO:0000313" key="13">
    <source>
        <dbReference type="EMBL" id="MDO6422130.1"/>
    </source>
</evidence>
<dbReference type="InterPro" id="IPR050739">
    <property type="entry name" value="MFP"/>
</dbReference>
<keyword evidence="3 9" id="KW-0813">Transport</keyword>
<dbReference type="GO" id="GO:0005886">
    <property type="term" value="C:plasma membrane"/>
    <property type="evidence" value="ECO:0007669"/>
    <property type="project" value="UniProtKB-SubCell"/>
</dbReference>
<dbReference type="GO" id="GO:0015031">
    <property type="term" value="P:protein transport"/>
    <property type="evidence" value="ECO:0007669"/>
    <property type="project" value="InterPro"/>
</dbReference>
<feature type="domain" description="AprE-like long alpha-helical hairpin" evidence="11">
    <location>
        <begin position="190"/>
        <end position="325"/>
    </location>
</feature>
<evidence type="ECO:0000259" key="11">
    <source>
        <dbReference type="Pfam" id="PF25994"/>
    </source>
</evidence>
<keyword evidence="4 9" id="KW-1003">Cell membrane</keyword>
<accession>A0AAW7X2W6</accession>
<dbReference type="PANTHER" id="PTHR30386:SF27">
    <property type="entry name" value="MEMBRANE FUSION PROTEIN (MFP) FAMILY PROTEIN"/>
    <property type="match status" value="1"/>
</dbReference>
<dbReference type="PANTHER" id="PTHR30386">
    <property type="entry name" value="MEMBRANE FUSION SUBUNIT OF EMRAB-TOLC MULTIDRUG EFFLUX PUMP"/>
    <property type="match status" value="1"/>
</dbReference>
<evidence type="ECO:0000256" key="8">
    <source>
        <dbReference type="ARBA" id="ARBA00023136"/>
    </source>
</evidence>
<keyword evidence="7 9" id="KW-1133">Transmembrane helix</keyword>
<dbReference type="Pfam" id="PF25994">
    <property type="entry name" value="HH_AprE"/>
    <property type="match status" value="1"/>
</dbReference>
<protein>
    <recommendedName>
        <fullName evidence="9">Membrane fusion protein (MFP) family protein</fullName>
    </recommendedName>
</protein>